<evidence type="ECO:0000256" key="4">
    <source>
        <dbReference type="ARBA" id="ARBA00023136"/>
    </source>
</evidence>
<dbReference type="GO" id="GO:0016020">
    <property type="term" value="C:membrane"/>
    <property type="evidence" value="ECO:0007669"/>
    <property type="project" value="UniProtKB-SubCell"/>
</dbReference>
<evidence type="ECO:0000256" key="1">
    <source>
        <dbReference type="ARBA" id="ARBA00004141"/>
    </source>
</evidence>
<keyword evidence="2 5" id="KW-0812">Transmembrane</keyword>
<feature type="transmembrane region" description="Helical" evidence="5">
    <location>
        <begin position="51"/>
        <end position="69"/>
    </location>
</feature>
<reference evidence="6" key="1">
    <citation type="journal article" date="2021" name="IMA Fungus">
        <title>Genomic characterization of three marine fungi, including Emericellopsis atlantica sp. nov. with signatures of a generalist lifestyle and marine biomass degradation.</title>
        <authorList>
            <person name="Hagestad O.C."/>
            <person name="Hou L."/>
            <person name="Andersen J.H."/>
            <person name="Hansen E.H."/>
            <person name="Altermark B."/>
            <person name="Li C."/>
            <person name="Kuhnert E."/>
            <person name="Cox R.J."/>
            <person name="Crous P.W."/>
            <person name="Spatafora J.W."/>
            <person name="Lail K."/>
            <person name="Amirebrahimi M."/>
            <person name="Lipzen A."/>
            <person name="Pangilinan J."/>
            <person name="Andreopoulos W."/>
            <person name="Hayes R.D."/>
            <person name="Ng V."/>
            <person name="Grigoriev I.V."/>
            <person name="Jackson S.A."/>
            <person name="Sutton T.D.S."/>
            <person name="Dobson A.D.W."/>
            <person name="Rama T."/>
        </authorList>
    </citation>
    <scope>NUCLEOTIDE SEQUENCE</scope>
    <source>
        <strain evidence="6">TRa3180A</strain>
    </source>
</reference>
<evidence type="ECO:0000256" key="2">
    <source>
        <dbReference type="ARBA" id="ARBA00022692"/>
    </source>
</evidence>
<dbReference type="PANTHER" id="PTHR31465:SF1">
    <property type="entry name" value="PROTEIN RTA1-RELATED"/>
    <property type="match status" value="1"/>
</dbReference>
<accession>A0A9P7Z2A4</accession>
<feature type="transmembrane region" description="Helical" evidence="5">
    <location>
        <begin position="25"/>
        <end position="44"/>
    </location>
</feature>
<organism evidence="6 7">
    <name type="scientific">Calycina marina</name>
    <dbReference type="NCBI Taxonomy" id="1763456"/>
    <lineage>
        <taxon>Eukaryota</taxon>
        <taxon>Fungi</taxon>
        <taxon>Dikarya</taxon>
        <taxon>Ascomycota</taxon>
        <taxon>Pezizomycotina</taxon>
        <taxon>Leotiomycetes</taxon>
        <taxon>Helotiales</taxon>
        <taxon>Pezizellaceae</taxon>
        <taxon>Calycina</taxon>
    </lineage>
</organism>
<evidence type="ECO:0000256" key="5">
    <source>
        <dbReference type="SAM" id="Phobius"/>
    </source>
</evidence>
<feature type="transmembrane region" description="Helical" evidence="5">
    <location>
        <begin position="159"/>
        <end position="182"/>
    </location>
</feature>
<dbReference type="PANTHER" id="PTHR31465">
    <property type="entry name" value="PROTEIN RTA1-RELATED"/>
    <property type="match status" value="1"/>
</dbReference>
<dbReference type="AlphaFoldDB" id="A0A9P7Z2A4"/>
<dbReference type="Proteomes" id="UP000887226">
    <property type="component" value="Unassembled WGS sequence"/>
</dbReference>
<dbReference type="EMBL" id="MU253950">
    <property type="protein sequence ID" value="KAG9243797.1"/>
    <property type="molecule type" value="Genomic_DNA"/>
</dbReference>
<keyword evidence="3 5" id="KW-1133">Transmembrane helix</keyword>
<gene>
    <name evidence="6" type="ORF">BJ878DRAFT_509045</name>
</gene>
<proteinExistence type="predicted"/>
<evidence type="ECO:0000256" key="3">
    <source>
        <dbReference type="ARBA" id="ARBA00022989"/>
    </source>
</evidence>
<keyword evidence="7" id="KW-1185">Reference proteome</keyword>
<comment type="caution">
    <text evidence="6">The sequence shown here is derived from an EMBL/GenBank/DDBJ whole genome shotgun (WGS) entry which is preliminary data.</text>
</comment>
<evidence type="ECO:0000313" key="6">
    <source>
        <dbReference type="EMBL" id="KAG9243797.1"/>
    </source>
</evidence>
<evidence type="ECO:0000313" key="7">
    <source>
        <dbReference type="Proteomes" id="UP000887226"/>
    </source>
</evidence>
<name>A0A9P7Z2A4_9HELO</name>
<sequence length="289" mass="32251">MMDLISRTTTLNGKTFSLWEYSPSIPAAAVFIVLFALTTGFHIFQASKKRTFYFIPLIIGGLFEVIGYVGRILAYYNQDSLGIYILQSVTLLVAPALFSASIYMILGRVIVLTQSEAYSPIRSRFLTKIFVCGDVLSFLVQSGGGGMMAKSSTQNLGKYLVLIGLFIQVIFFGCFMVCSGLVHMRLNRNPTASSMQSRWTKHMYMLYIAGVLILIRSLFRVAEFANGRSGPIQSHEFYLYIFDSILMLGVMVGFNIVHPGEIIGRRPQGEGFQLSPQDISSEALAYERK</sequence>
<feature type="transmembrane region" description="Helical" evidence="5">
    <location>
        <begin position="81"/>
        <end position="105"/>
    </location>
</feature>
<dbReference type="InterPro" id="IPR007568">
    <property type="entry name" value="RTA1"/>
</dbReference>
<dbReference type="OrthoDB" id="3358017at2759"/>
<feature type="transmembrane region" description="Helical" evidence="5">
    <location>
        <begin position="203"/>
        <end position="222"/>
    </location>
</feature>
<protein>
    <submittedName>
        <fullName evidence="6">RTA1 like protein-domain-containing protein</fullName>
    </submittedName>
</protein>
<feature type="transmembrane region" description="Helical" evidence="5">
    <location>
        <begin position="125"/>
        <end position="147"/>
    </location>
</feature>
<feature type="transmembrane region" description="Helical" evidence="5">
    <location>
        <begin position="237"/>
        <end position="257"/>
    </location>
</feature>
<dbReference type="Pfam" id="PF04479">
    <property type="entry name" value="RTA1"/>
    <property type="match status" value="1"/>
</dbReference>
<comment type="subcellular location">
    <subcellularLocation>
        <location evidence="1">Membrane</location>
        <topology evidence="1">Multi-pass membrane protein</topology>
    </subcellularLocation>
</comment>
<keyword evidence="4 5" id="KW-0472">Membrane</keyword>